<dbReference type="Proteomes" id="UP000033633">
    <property type="component" value="Unassembled WGS sequence"/>
</dbReference>
<gene>
    <name evidence="2" type="ORF">KY46_07645</name>
</gene>
<proteinExistence type="predicted"/>
<accession>A0A0F5VFA6</accession>
<organism evidence="2 3">
    <name type="scientific">Photobacterium halotolerans</name>
    <dbReference type="NCBI Taxonomy" id="265726"/>
    <lineage>
        <taxon>Bacteria</taxon>
        <taxon>Pseudomonadati</taxon>
        <taxon>Pseudomonadota</taxon>
        <taxon>Gammaproteobacteria</taxon>
        <taxon>Vibrionales</taxon>
        <taxon>Vibrionaceae</taxon>
        <taxon>Photobacterium</taxon>
    </lineage>
</organism>
<feature type="transmembrane region" description="Helical" evidence="1">
    <location>
        <begin position="98"/>
        <end position="117"/>
    </location>
</feature>
<dbReference type="OrthoDB" id="5875028at2"/>
<keyword evidence="3" id="KW-1185">Reference proteome</keyword>
<keyword evidence="1" id="KW-0472">Membrane</keyword>
<dbReference type="PATRIC" id="fig|265726.11.peg.3595"/>
<keyword evidence="1" id="KW-0812">Transmembrane</keyword>
<sequence>MTPTFTSTRNRAGMITIVLASLLWLNVLSAVVVINPAFHQGTPSGLTGDKILICTVHGLQWVSATDWVNQQDGSPHTQWQNHCPLLTPLQPIHYDTSHIVPIMLVSVAIFSGLRRMFWLSANNKLYELFGPKHSPPTFSTSSHFV</sequence>
<protein>
    <submittedName>
        <fullName evidence="2">Uncharacterized protein</fullName>
    </submittedName>
</protein>
<evidence type="ECO:0000313" key="2">
    <source>
        <dbReference type="EMBL" id="KKD00492.1"/>
    </source>
</evidence>
<dbReference type="RefSeq" id="WP_046220037.1">
    <property type="nucleotide sequence ID" value="NZ_JWYV01000004.1"/>
</dbReference>
<dbReference type="EMBL" id="JWYV01000004">
    <property type="protein sequence ID" value="KKD00492.1"/>
    <property type="molecule type" value="Genomic_DNA"/>
</dbReference>
<keyword evidence="1" id="KW-1133">Transmembrane helix</keyword>
<feature type="transmembrane region" description="Helical" evidence="1">
    <location>
        <begin position="12"/>
        <end position="34"/>
    </location>
</feature>
<name>A0A0F5VFA6_9GAMM</name>
<dbReference type="STRING" id="265726.KY46_07645"/>
<evidence type="ECO:0000313" key="3">
    <source>
        <dbReference type="Proteomes" id="UP000033633"/>
    </source>
</evidence>
<comment type="caution">
    <text evidence="2">The sequence shown here is derived from an EMBL/GenBank/DDBJ whole genome shotgun (WGS) entry which is preliminary data.</text>
</comment>
<reference evidence="2 3" key="1">
    <citation type="submission" date="2014-12" db="EMBL/GenBank/DDBJ databases">
        <title>Mercury Reductase activity and rhizosphere competence traits in the genome of root associated Photobacterium halotolerans MELD1.</title>
        <authorList>
            <person name="Mathew D.C."/>
            <person name="Huang C.-C."/>
        </authorList>
    </citation>
    <scope>NUCLEOTIDE SEQUENCE [LARGE SCALE GENOMIC DNA]</scope>
    <source>
        <strain evidence="2 3">MELD1</strain>
    </source>
</reference>
<dbReference type="AlphaFoldDB" id="A0A0F5VFA6"/>
<evidence type="ECO:0000256" key="1">
    <source>
        <dbReference type="SAM" id="Phobius"/>
    </source>
</evidence>